<sequence length="157" mass="18143">MKIKLIAIGKTDESFLEEGIEKYLKRLKHYHPFEFVIIPDIKQGGKYTPENLKEAEGKLILQKIQEGDHVILLDDKGKGFTSTEFADFLQKKLNVVNTNLIFVIGGAFGFSAAVYQRAKEKISLSKMTFSHQMVRLFFIEQLYRGFTILRGEKYHHD</sequence>
<evidence type="ECO:0000256" key="6">
    <source>
        <dbReference type="SAM" id="Phobius"/>
    </source>
</evidence>
<comment type="similarity">
    <text evidence="4 5">Belongs to the RNA methyltransferase RlmH family.</text>
</comment>
<gene>
    <name evidence="5 7" type="primary">rlmH</name>
    <name evidence="7" type="ORF">ACFSRY_14380</name>
</gene>
<dbReference type="InterPro" id="IPR003742">
    <property type="entry name" value="RlmH-like"/>
</dbReference>
<dbReference type="NCBIfam" id="NF000990">
    <property type="entry name" value="PRK00103.2-4"/>
    <property type="match status" value="1"/>
</dbReference>
<dbReference type="PIRSF" id="PIRSF004505">
    <property type="entry name" value="MT_bac"/>
    <property type="match status" value="1"/>
</dbReference>
<comment type="function">
    <text evidence="5">Specifically methylates the pseudouridine at position 1915 (m3Psi1915) in 23S rRNA.</text>
</comment>
<evidence type="ECO:0000256" key="2">
    <source>
        <dbReference type="ARBA" id="ARBA00022679"/>
    </source>
</evidence>
<keyword evidence="1 5" id="KW-0489">Methyltransferase</keyword>
<comment type="catalytic activity">
    <reaction evidence="5">
        <text>pseudouridine(1915) in 23S rRNA + S-adenosyl-L-methionine = N(3)-methylpseudouridine(1915) in 23S rRNA + S-adenosyl-L-homocysteine + H(+)</text>
        <dbReference type="Rhea" id="RHEA:42752"/>
        <dbReference type="Rhea" id="RHEA-COMP:10221"/>
        <dbReference type="Rhea" id="RHEA-COMP:10222"/>
        <dbReference type="ChEBI" id="CHEBI:15378"/>
        <dbReference type="ChEBI" id="CHEBI:57856"/>
        <dbReference type="ChEBI" id="CHEBI:59789"/>
        <dbReference type="ChEBI" id="CHEBI:65314"/>
        <dbReference type="ChEBI" id="CHEBI:74486"/>
        <dbReference type="EC" id="2.1.1.177"/>
    </reaction>
</comment>
<keyword evidence="3 5" id="KW-0949">S-adenosyl-L-methionine</keyword>
<evidence type="ECO:0000256" key="1">
    <source>
        <dbReference type="ARBA" id="ARBA00022603"/>
    </source>
</evidence>
<keyword evidence="6" id="KW-0472">Membrane</keyword>
<dbReference type="Gene3D" id="3.40.1280.10">
    <property type="match status" value="1"/>
</dbReference>
<evidence type="ECO:0000256" key="5">
    <source>
        <dbReference type="HAMAP-Rule" id="MF_00658"/>
    </source>
</evidence>
<organism evidence="7 8">
    <name type="scientific">Pontibacter locisalis</name>
    <dbReference type="NCBI Taxonomy" id="1719035"/>
    <lineage>
        <taxon>Bacteria</taxon>
        <taxon>Pseudomonadati</taxon>
        <taxon>Bacteroidota</taxon>
        <taxon>Cytophagia</taxon>
        <taxon>Cytophagales</taxon>
        <taxon>Hymenobacteraceae</taxon>
        <taxon>Pontibacter</taxon>
    </lineage>
</organism>
<proteinExistence type="inferred from homology"/>
<accession>A0ABW5IQ35</accession>
<dbReference type="PANTHER" id="PTHR33603:SF1">
    <property type="entry name" value="RIBOSOMAL RNA LARGE SUBUNIT METHYLTRANSFERASE H"/>
    <property type="match status" value="1"/>
</dbReference>
<evidence type="ECO:0000256" key="4">
    <source>
        <dbReference type="ARBA" id="ARBA00038303"/>
    </source>
</evidence>
<evidence type="ECO:0000313" key="8">
    <source>
        <dbReference type="Proteomes" id="UP001597544"/>
    </source>
</evidence>
<dbReference type="PANTHER" id="PTHR33603">
    <property type="entry name" value="METHYLTRANSFERASE"/>
    <property type="match status" value="1"/>
</dbReference>
<dbReference type="InterPro" id="IPR029026">
    <property type="entry name" value="tRNA_m1G_MTases_N"/>
</dbReference>
<protein>
    <recommendedName>
        <fullName evidence="5">Ribosomal RNA large subunit methyltransferase H</fullName>
        <ecNumber evidence="5">2.1.1.177</ecNumber>
    </recommendedName>
    <alternativeName>
        <fullName evidence="5">23S rRNA (pseudouridine1915-N3)-methyltransferase</fullName>
    </alternativeName>
    <alternativeName>
        <fullName evidence="5">23S rRNA m3Psi1915 methyltransferase</fullName>
    </alternativeName>
    <alternativeName>
        <fullName evidence="5">rRNA (pseudouridine-N3-)-methyltransferase RlmH</fullName>
    </alternativeName>
</protein>
<reference evidence="8" key="1">
    <citation type="journal article" date="2019" name="Int. J. Syst. Evol. Microbiol.">
        <title>The Global Catalogue of Microorganisms (GCM) 10K type strain sequencing project: providing services to taxonomists for standard genome sequencing and annotation.</title>
        <authorList>
            <consortium name="The Broad Institute Genomics Platform"/>
            <consortium name="The Broad Institute Genome Sequencing Center for Infectious Disease"/>
            <person name="Wu L."/>
            <person name="Ma J."/>
        </authorList>
    </citation>
    <scope>NUCLEOTIDE SEQUENCE [LARGE SCALE GENOMIC DNA]</scope>
    <source>
        <strain evidence="8">KCTC 42498</strain>
    </source>
</reference>
<dbReference type="CDD" id="cd18081">
    <property type="entry name" value="RlmH-like"/>
    <property type="match status" value="1"/>
</dbReference>
<evidence type="ECO:0000313" key="7">
    <source>
        <dbReference type="EMBL" id="MFD2515058.1"/>
    </source>
</evidence>
<dbReference type="EC" id="2.1.1.177" evidence="5"/>
<comment type="caution">
    <text evidence="7">The sequence shown here is derived from an EMBL/GenBank/DDBJ whole genome shotgun (WGS) entry which is preliminary data.</text>
</comment>
<name>A0ABW5IQ35_9BACT</name>
<dbReference type="RefSeq" id="WP_377509018.1">
    <property type="nucleotide sequence ID" value="NZ_JBHULU010000021.1"/>
</dbReference>
<feature type="binding site" evidence="5">
    <location>
        <position position="73"/>
    </location>
    <ligand>
        <name>S-adenosyl-L-methionine</name>
        <dbReference type="ChEBI" id="CHEBI:59789"/>
    </ligand>
</feature>
<dbReference type="Pfam" id="PF02590">
    <property type="entry name" value="SPOUT_MTase"/>
    <property type="match status" value="1"/>
</dbReference>
<keyword evidence="5" id="KW-0698">rRNA processing</keyword>
<keyword evidence="8" id="KW-1185">Reference proteome</keyword>
<dbReference type="SUPFAM" id="SSF75217">
    <property type="entry name" value="alpha/beta knot"/>
    <property type="match status" value="1"/>
</dbReference>
<dbReference type="Proteomes" id="UP001597544">
    <property type="component" value="Unassembled WGS sequence"/>
</dbReference>
<keyword evidence="6" id="KW-0812">Transmembrane</keyword>
<feature type="binding site" evidence="5">
    <location>
        <position position="105"/>
    </location>
    <ligand>
        <name>S-adenosyl-L-methionine</name>
        <dbReference type="ChEBI" id="CHEBI:59789"/>
    </ligand>
</feature>
<evidence type="ECO:0000256" key="3">
    <source>
        <dbReference type="ARBA" id="ARBA00022691"/>
    </source>
</evidence>
<keyword evidence="6" id="KW-1133">Transmembrane helix</keyword>
<comment type="subcellular location">
    <subcellularLocation>
        <location evidence="5">Cytoplasm</location>
    </subcellularLocation>
</comment>
<dbReference type="HAMAP" id="MF_00658">
    <property type="entry name" value="23SrRNA_methyltr_H"/>
    <property type="match status" value="1"/>
</dbReference>
<dbReference type="InterPro" id="IPR029028">
    <property type="entry name" value="Alpha/beta_knot_MTases"/>
</dbReference>
<feature type="binding site" evidence="5">
    <location>
        <begin position="124"/>
        <end position="129"/>
    </location>
    <ligand>
        <name>S-adenosyl-L-methionine</name>
        <dbReference type="ChEBI" id="CHEBI:59789"/>
    </ligand>
</feature>
<comment type="subunit">
    <text evidence="5">Homodimer.</text>
</comment>
<dbReference type="EMBL" id="JBHULU010000021">
    <property type="protein sequence ID" value="MFD2515058.1"/>
    <property type="molecule type" value="Genomic_DNA"/>
</dbReference>
<feature type="transmembrane region" description="Helical" evidence="6">
    <location>
        <begin position="95"/>
        <end position="115"/>
    </location>
</feature>
<keyword evidence="2 5" id="KW-0808">Transferase</keyword>
<keyword evidence="5" id="KW-0963">Cytoplasm</keyword>